<dbReference type="EMBL" id="JACHHG010000002">
    <property type="protein sequence ID" value="MBB6097274.1"/>
    <property type="molecule type" value="Genomic_DNA"/>
</dbReference>
<proteinExistence type="predicted"/>
<dbReference type="RefSeq" id="WP_183984524.1">
    <property type="nucleotide sequence ID" value="NZ_JACHHG010000002.1"/>
</dbReference>
<dbReference type="Proteomes" id="UP000569951">
    <property type="component" value="Unassembled WGS sequence"/>
</dbReference>
<sequence length="413" mass="44938">MRLTRFALTALLALGVASAQKTTLTVAVFPDLDSVVKAALPGFLKANPNIDVKLNVLAHADHHNALTTAFAAGSGAPDVAAIDVDFIARFAEGGALVDLSKAPYNAGQYKKLFASYTFPQATTEDGQVVALPTDIGPGTMFYRRDILNKAGVKVTDLQRSWESYIEAGKKIKAANPNTYMIATATDIANIIIRTGIPSGEGLYFDRSGRPIVDNARFVRAFTVAKAVRDAKLDAKITSWTNEWYEAFKRGTVATQFSGAWLEGHLRNWMAPDTKGLWGAADLPEKSFASWGGSFYGIPKQSKHKAEAWAFVRYMTLNRGVQENALKTTNAFPALLAAQQSNLFNEALPFLNGQKARVMWRAAAAKIKPIDVNKHDPVAQEAVNNALTQVLDEGRDIKAALADAKALLERRARR</sequence>
<gene>
    <name evidence="2" type="ORF">HNR42_000688</name>
</gene>
<organism evidence="2 3">
    <name type="scientific">Deinobacterium chartae</name>
    <dbReference type="NCBI Taxonomy" id="521158"/>
    <lineage>
        <taxon>Bacteria</taxon>
        <taxon>Thermotogati</taxon>
        <taxon>Deinococcota</taxon>
        <taxon>Deinococci</taxon>
        <taxon>Deinococcales</taxon>
        <taxon>Deinococcaceae</taxon>
        <taxon>Deinobacterium</taxon>
    </lineage>
</organism>
<keyword evidence="1" id="KW-0732">Signal</keyword>
<dbReference type="Gene3D" id="3.40.190.10">
    <property type="entry name" value="Periplasmic binding protein-like II"/>
    <property type="match status" value="1"/>
</dbReference>
<accession>A0A841HXA2</accession>
<dbReference type="AlphaFoldDB" id="A0A841HXA2"/>
<evidence type="ECO:0000313" key="3">
    <source>
        <dbReference type="Proteomes" id="UP000569951"/>
    </source>
</evidence>
<evidence type="ECO:0000313" key="2">
    <source>
        <dbReference type="EMBL" id="MBB6097274.1"/>
    </source>
</evidence>
<name>A0A841HXA2_9DEIO</name>
<dbReference type="InterPro" id="IPR006059">
    <property type="entry name" value="SBP"/>
</dbReference>
<reference evidence="2 3" key="1">
    <citation type="submission" date="2020-08" db="EMBL/GenBank/DDBJ databases">
        <title>Genomic Encyclopedia of Type Strains, Phase IV (KMG-IV): sequencing the most valuable type-strain genomes for metagenomic binning, comparative biology and taxonomic classification.</title>
        <authorList>
            <person name="Goeker M."/>
        </authorList>
    </citation>
    <scope>NUCLEOTIDE SEQUENCE [LARGE SCALE GENOMIC DNA]</scope>
    <source>
        <strain evidence="2 3">DSM 21458</strain>
    </source>
</reference>
<dbReference type="Pfam" id="PF01547">
    <property type="entry name" value="SBP_bac_1"/>
    <property type="match status" value="1"/>
</dbReference>
<comment type="caution">
    <text evidence="2">The sequence shown here is derived from an EMBL/GenBank/DDBJ whole genome shotgun (WGS) entry which is preliminary data.</text>
</comment>
<keyword evidence="2" id="KW-0762">Sugar transport</keyword>
<protein>
    <submittedName>
        <fullName evidence="2">Multiple sugar transport system substrate-binding protein</fullName>
    </submittedName>
</protein>
<keyword evidence="3" id="KW-1185">Reference proteome</keyword>
<dbReference type="PANTHER" id="PTHR43649:SF32">
    <property type="entry name" value="SUGAR BINDING SECRETED PROTEIN"/>
    <property type="match status" value="1"/>
</dbReference>
<keyword evidence="2" id="KW-0813">Transport</keyword>
<evidence type="ECO:0000256" key="1">
    <source>
        <dbReference type="SAM" id="SignalP"/>
    </source>
</evidence>
<dbReference type="InterPro" id="IPR050490">
    <property type="entry name" value="Bact_solute-bd_prot1"/>
</dbReference>
<feature type="signal peptide" evidence="1">
    <location>
        <begin position="1"/>
        <end position="19"/>
    </location>
</feature>
<feature type="chain" id="PRO_5032866856" evidence="1">
    <location>
        <begin position="20"/>
        <end position="413"/>
    </location>
</feature>
<dbReference type="SUPFAM" id="SSF53850">
    <property type="entry name" value="Periplasmic binding protein-like II"/>
    <property type="match status" value="1"/>
</dbReference>
<dbReference type="PANTHER" id="PTHR43649">
    <property type="entry name" value="ARABINOSE-BINDING PROTEIN-RELATED"/>
    <property type="match status" value="1"/>
</dbReference>